<proteinExistence type="predicted"/>
<keyword evidence="2" id="KW-1185">Reference proteome</keyword>
<name>A0A3R9MZV1_9BACT</name>
<evidence type="ECO:0000313" key="1">
    <source>
        <dbReference type="EMBL" id="RSK44761.1"/>
    </source>
</evidence>
<dbReference type="RefSeq" id="WP_125436960.1">
    <property type="nucleotide sequence ID" value="NZ_RWIU01000002.1"/>
</dbReference>
<dbReference type="SUPFAM" id="SSF55961">
    <property type="entry name" value="Bet v1-like"/>
    <property type="match status" value="1"/>
</dbReference>
<sequence length="149" mass="16877">MQLHKFTESIRIARPQQVVFDYTQDYGQRLKWDTFLREAVLLDGAEAAGLGVKSWCVSKHGIGMETEYVSFNAPRVVAIKLTRPAGLFSAFVGSWRFAALEPELTEATFTYSFALRGPLRLLSGLARYVLQLNVRGRLRDLKQILEQPV</sequence>
<dbReference type="Gene3D" id="3.30.530.20">
    <property type="match status" value="1"/>
</dbReference>
<dbReference type="EMBL" id="RWIU01000002">
    <property type="protein sequence ID" value="RSK44761.1"/>
    <property type="molecule type" value="Genomic_DNA"/>
</dbReference>
<dbReference type="Pfam" id="PF10604">
    <property type="entry name" value="Polyketide_cyc2"/>
    <property type="match status" value="1"/>
</dbReference>
<dbReference type="CDD" id="cd07812">
    <property type="entry name" value="SRPBCC"/>
    <property type="match status" value="1"/>
</dbReference>
<reference evidence="1 2" key="1">
    <citation type="submission" date="2018-12" db="EMBL/GenBank/DDBJ databases">
        <authorList>
            <person name="Feng G."/>
            <person name="Zhu H."/>
        </authorList>
    </citation>
    <scope>NUCLEOTIDE SEQUENCE [LARGE SCALE GENOMIC DNA]</scope>
    <source>
        <strain evidence="1 2">LMG 26000</strain>
    </source>
</reference>
<protein>
    <submittedName>
        <fullName evidence="1">SRPBCC family protein</fullName>
    </submittedName>
</protein>
<organism evidence="1 2">
    <name type="scientific">Hymenobacter perfusus</name>
    <dbReference type="NCBI Taxonomy" id="1236770"/>
    <lineage>
        <taxon>Bacteria</taxon>
        <taxon>Pseudomonadati</taxon>
        <taxon>Bacteroidota</taxon>
        <taxon>Cytophagia</taxon>
        <taxon>Cytophagales</taxon>
        <taxon>Hymenobacteraceae</taxon>
        <taxon>Hymenobacter</taxon>
    </lineage>
</organism>
<dbReference type="InterPro" id="IPR023393">
    <property type="entry name" value="START-like_dom_sf"/>
</dbReference>
<dbReference type="OrthoDB" id="197829at2"/>
<comment type="caution">
    <text evidence="1">The sequence shown here is derived from an EMBL/GenBank/DDBJ whole genome shotgun (WGS) entry which is preliminary data.</text>
</comment>
<dbReference type="InterPro" id="IPR019587">
    <property type="entry name" value="Polyketide_cyclase/dehydratase"/>
</dbReference>
<gene>
    <name evidence="1" type="ORF">EI293_09645</name>
</gene>
<evidence type="ECO:0000313" key="2">
    <source>
        <dbReference type="Proteomes" id="UP000270291"/>
    </source>
</evidence>
<accession>A0A3R9MZV1</accession>
<dbReference type="AlphaFoldDB" id="A0A3R9MZV1"/>
<dbReference type="Proteomes" id="UP000270291">
    <property type="component" value="Unassembled WGS sequence"/>
</dbReference>